<proteinExistence type="predicted"/>
<reference evidence="1 2" key="1">
    <citation type="submission" date="2019-09" db="EMBL/GenBank/DDBJ databases">
        <title>Non-baumannii Acinetobacter spp. carrying blaNDM-1 isolated in China.</title>
        <authorList>
            <person name="Cui C."/>
            <person name="Chen C."/>
            <person name="Sun J."/>
            <person name="Liu Y."/>
        </authorList>
    </citation>
    <scope>NUCLEOTIDE SEQUENCE [LARGE SCALE GENOMIC DNA]</scope>
    <source>
        <strain evidence="1 2">HZE23-1</strain>
    </source>
</reference>
<organism evidence="1 2">
    <name type="scientific">Acinetobacter schindleri</name>
    <dbReference type="NCBI Taxonomy" id="108981"/>
    <lineage>
        <taxon>Bacteria</taxon>
        <taxon>Pseudomonadati</taxon>
        <taxon>Pseudomonadota</taxon>
        <taxon>Gammaproteobacteria</taxon>
        <taxon>Moraxellales</taxon>
        <taxon>Moraxellaceae</taxon>
        <taxon>Acinetobacter</taxon>
    </lineage>
</organism>
<dbReference type="RefSeq" id="WP_159123979.1">
    <property type="nucleotide sequence ID" value="NZ_CP044463.1"/>
</dbReference>
<sequence length="102" mass="11648">MSIYFNFSEKGILIDFQVDPNSQDINLSNNKYSTLLVGPLSEKEELDIARINLGSKNIKGDAYIIVQRDQRDSISFTPAYFDYQILTDNGDVVYKANVNKFE</sequence>
<gene>
    <name evidence="1" type="ORF">FSC10_09590</name>
</gene>
<evidence type="ECO:0000313" key="1">
    <source>
        <dbReference type="EMBL" id="QIC67606.1"/>
    </source>
</evidence>
<protein>
    <submittedName>
        <fullName evidence="1">Uncharacterized protein</fullName>
    </submittedName>
</protein>
<dbReference type="EMBL" id="CP044463">
    <property type="protein sequence ID" value="QIC67606.1"/>
    <property type="molecule type" value="Genomic_DNA"/>
</dbReference>
<name>A0AAE6WWR4_9GAMM</name>
<dbReference type="AlphaFoldDB" id="A0AAE6WWR4"/>
<dbReference type="Proteomes" id="UP000503505">
    <property type="component" value="Chromosome"/>
</dbReference>
<accession>A0AAE6WWR4</accession>
<evidence type="ECO:0000313" key="2">
    <source>
        <dbReference type="Proteomes" id="UP000503505"/>
    </source>
</evidence>